<evidence type="ECO:0000256" key="12">
    <source>
        <dbReference type="RuleBase" id="RU362015"/>
    </source>
</evidence>
<keyword evidence="6" id="KW-0732">Signal</keyword>
<sequence length="369" mass="40344">MGLVGMTCPFQKSRFYVRLTRYVLQAKAPHGINHRGAPHGRMGDRHGHRSGDGIRLKEGGALDWDDDTTEEDGDERGKGKVQRRKRSSYDCLKSVVARPSEIDLLVGPHDQVLGSSIKIQFLPNFELDAFTSPPVLSSSSQETYFKMVSFKSLLTATLATGAAAVPFNATEVFESLQARAGTPSSTGNHNGYYYSFWTDNGGTVNYQNGNGGSYSVNWQNCGNFVGGKGWNPGNSNRVINYSGQFNPQGNGYLAIYGWTRNPLIEYYIIESFGTYDPSSGATRLGTFNTDGGTYTIAKSTRYNQPSIEGTKTFDQFWSVRTSKRVGGSVNVGNHFKAWADKGLRLGSHDYQIVATEGYQSSGSASITVS</sequence>
<accession>A0ABR0GRU6</accession>
<evidence type="ECO:0000256" key="1">
    <source>
        <dbReference type="ARBA" id="ARBA00000681"/>
    </source>
</evidence>
<keyword evidence="8 11" id="KW-0119">Carbohydrate metabolism</keyword>
<dbReference type="InterPro" id="IPR033119">
    <property type="entry name" value="GH11_AS_2"/>
</dbReference>
<evidence type="ECO:0000256" key="7">
    <source>
        <dbReference type="ARBA" id="ARBA00022801"/>
    </source>
</evidence>
<dbReference type="InterPro" id="IPR013319">
    <property type="entry name" value="GH11/12"/>
</dbReference>
<evidence type="ECO:0000256" key="5">
    <source>
        <dbReference type="ARBA" id="ARBA00022651"/>
    </source>
</evidence>
<keyword evidence="5 11" id="KW-0858">Xylan degradation</keyword>
<dbReference type="Pfam" id="PF00457">
    <property type="entry name" value="Glyco_hydro_11"/>
    <property type="match status" value="1"/>
</dbReference>
<evidence type="ECO:0000256" key="11">
    <source>
        <dbReference type="PROSITE-ProRule" id="PRU01097"/>
    </source>
</evidence>
<dbReference type="EMBL" id="JAFFHA010000002">
    <property type="protein sequence ID" value="KAK4658299.1"/>
    <property type="molecule type" value="Genomic_DNA"/>
</dbReference>
<feature type="active site" description="Nucleophile" evidence="11">
    <location>
        <position position="265"/>
    </location>
</feature>
<comment type="catalytic activity">
    <reaction evidence="1 11 12">
        <text>Endohydrolysis of (1-&gt;4)-beta-D-xylosidic linkages in xylans.</text>
        <dbReference type="EC" id="3.2.1.8"/>
    </reaction>
</comment>
<dbReference type="Gene3D" id="2.60.120.180">
    <property type="match status" value="1"/>
</dbReference>
<comment type="pathway">
    <text evidence="2 11 12">Glycan degradation; xylan degradation.</text>
</comment>
<comment type="similarity">
    <text evidence="3 11 12">Belongs to the glycosyl hydrolase 11 (cellulase G) family.</text>
</comment>
<feature type="domain" description="GH11" evidence="14">
    <location>
        <begin position="180"/>
        <end position="369"/>
    </location>
</feature>
<protein>
    <recommendedName>
        <fullName evidence="4 11">Endo-1,4-beta-xylanase</fullName>
        <ecNumber evidence="4 11">3.2.1.8</ecNumber>
    </recommendedName>
</protein>
<evidence type="ECO:0000256" key="2">
    <source>
        <dbReference type="ARBA" id="ARBA00004851"/>
    </source>
</evidence>
<feature type="compositionally biased region" description="Acidic residues" evidence="13">
    <location>
        <begin position="63"/>
        <end position="74"/>
    </location>
</feature>
<reference evidence="15 16" key="1">
    <citation type="journal article" date="2023" name="bioRxiv">
        <title>High-quality genome assemblies of four members of thePodospora anserinaspecies complex.</title>
        <authorList>
            <person name="Ament-Velasquez S.L."/>
            <person name="Vogan A.A."/>
            <person name="Wallerman O."/>
            <person name="Hartmann F."/>
            <person name="Gautier V."/>
            <person name="Silar P."/>
            <person name="Giraud T."/>
            <person name="Johannesson H."/>
        </authorList>
    </citation>
    <scope>NUCLEOTIDE SEQUENCE [LARGE SCALE GENOMIC DNA]</scope>
    <source>
        <strain evidence="15 16">CBS 415.72m</strain>
    </source>
</reference>
<dbReference type="InterPro" id="IPR013320">
    <property type="entry name" value="ConA-like_dom_sf"/>
</dbReference>
<evidence type="ECO:0000259" key="14">
    <source>
        <dbReference type="PROSITE" id="PS51761"/>
    </source>
</evidence>
<feature type="compositionally biased region" description="Basic and acidic residues" evidence="13">
    <location>
        <begin position="41"/>
        <end position="60"/>
    </location>
</feature>
<evidence type="ECO:0000313" key="16">
    <source>
        <dbReference type="Proteomes" id="UP001323405"/>
    </source>
</evidence>
<feature type="region of interest" description="Disordered" evidence="13">
    <location>
        <begin position="30"/>
        <end position="83"/>
    </location>
</feature>
<keyword evidence="9 11" id="KW-0326">Glycosidase</keyword>
<evidence type="ECO:0000256" key="4">
    <source>
        <dbReference type="ARBA" id="ARBA00012590"/>
    </source>
</evidence>
<dbReference type="GeneID" id="87904306"/>
<evidence type="ECO:0000256" key="9">
    <source>
        <dbReference type="ARBA" id="ARBA00023295"/>
    </source>
</evidence>
<dbReference type="InterPro" id="IPR033123">
    <property type="entry name" value="GH11_dom"/>
</dbReference>
<dbReference type="InterPro" id="IPR018208">
    <property type="entry name" value="GH11_AS_1"/>
</dbReference>
<name>A0ABR0GRU6_9PEZI</name>
<dbReference type="PROSITE" id="PS00777">
    <property type="entry name" value="GH11_2"/>
    <property type="match status" value="1"/>
</dbReference>
<dbReference type="EC" id="3.2.1.8" evidence="4 11"/>
<keyword evidence="7 11" id="KW-0378">Hydrolase</keyword>
<feature type="active site" description="Proton donor" evidence="11">
    <location>
        <position position="356"/>
    </location>
</feature>
<evidence type="ECO:0000256" key="13">
    <source>
        <dbReference type="SAM" id="MobiDB-lite"/>
    </source>
</evidence>
<keyword evidence="16" id="KW-1185">Reference proteome</keyword>
<comment type="caution">
    <text evidence="15">The sequence shown here is derived from an EMBL/GenBank/DDBJ whole genome shotgun (WGS) entry which is preliminary data.</text>
</comment>
<dbReference type="PANTHER" id="PTHR46828">
    <property type="entry name" value="ENDO-1,4-BETA-XYLANASE A-RELATED"/>
    <property type="match status" value="1"/>
</dbReference>
<dbReference type="InterPro" id="IPR001137">
    <property type="entry name" value="Glyco_hydro_11"/>
</dbReference>
<keyword evidence="10 11" id="KW-0624">Polysaccharide degradation</keyword>
<evidence type="ECO:0000256" key="6">
    <source>
        <dbReference type="ARBA" id="ARBA00022729"/>
    </source>
</evidence>
<evidence type="ECO:0000256" key="8">
    <source>
        <dbReference type="ARBA" id="ARBA00023277"/>
    </source>
</evidence>
<dbReference type="PROSITE" id="PS00776">
    <property type="entry name" value="GH11_1"/>
    <property type="match status" value="1"/>
</dbReference>
<evidence type="ECO:0000313" key="15">
    <source>
        <dbReference type="EMBL" id="KAK4658299.1"/>
    </source>
</evidence>
<dbReference type="PANTHER" id="PTHR46828:SF2">
    <property type="entry name" value="ENDO-1,4-BETA-XYLANASE A-RELATED"/>
    <property type="match status" value="1"/>
</dbReference>
<gene>
    <name evidence="15" type="ORF">QC762_100250</name>
</gene>
<evidence type="ECO:0000256" key="3">
    <source>
        <dbReference type="ARBA" id="ARBA00007792"/>
    </source>
</evidence>
<dbReference type="Proteomes" id="UP001323405">
    <property type="component" value="Unassembled WGS sequence"/>
</dbReference>
<organism evidence="15 16">
    <name type="scientific">Podospora pseudocomata</name>
    <dbReference type="NCBI Taxonomy" id="2093779"/>
    <lineage>
        <taxon>Eukaryota</taxon>
        <taxon>Fungi</taxon>
        <taxon>Dikarya</taxon>
        <taxon>Ascomycota</taxon>
        <taxon>Pezizomycotina</taxon>
        <taxon>Sordariomycetes</taxon>
        <taxon>Sordariomycetidae</taxon>
        <taxon>Sordariales</taxon>
        <taxon>Podosporaceae</taxon>
        <taxon>Podospora</taxon>
    </lineage>
</organism>
<dbReference type="SUPFAM" id="SSF49899">
    <property type="entry name" value="Concanavalin A-like lectins/glucanases"/>
    <property type="match status" value="1"/>
</dbReference>
<proteinExistence type="inferred from homology"/>
<dbReference type="PRINTS" id="PR00911">
    <property type="entry name" value="GLHYDRLASE11"/>
</dbReference>
<dbReference type="RefSeq" id="XP_062747271.1">
    <property type="nucleotide sequence ID" value="XM_062884399.1"/>
</dbReference>
<dbReference type="PROSITE" id="PS51761">
    <property type="entry name" value="GH11_3"/>
    <property type="match status" value="1"/>
</dbReference>
<evidence type="ECO:0000256" key="10">
    <source>
        <dbReference type="ARBA" id="ARBA00023326"/>
    </source>
</evidence>